<gene>
    <name evidence="1" type="ORF">ACFQEV_01650</name>
</gene>
<evidence type="ECO:0000313" key="1">
    <source>
        <dbReference type="EMBL" id="MFC6823713.1"/>
    </source>
</evidence>
<organism evidence="1 2">
    <name type="scientific">Halopelagius fulvigenes</name>
    <dbReference type="NCBI Taxonomy" id="1198324"/>
    <lineage>
        <taxon>Archaea</taxon>
        <taxon>Methanobacteriati</taxon>
        <taxon>Methanobacteriota</taxon>
        <taxon>Stenosarchaea group</taxon>
        <taxon>Halobacteria</taxon>
        <taxon>Halobacteriales</taxon>
        <taxon>Haloferacaceae</taxon>
    </lineage>
</organism>
<comment type="caution">
    <text evidence="1">The sequence shown here is derived from an EMBL/GenBank/DDBJ whole genome shotgun (WGS) entry which is preliminary data.</text>
</comment>
<dbReference type="PANTHER" id="PTHR31118">
    <property type="entry name" value="CYCLASE-LIKE PROTEIN 2"/>
    <property type="match status" value="1"/>
</dbReference>
<reference evidence="1 2" key="1">
    <citation type="journal article" date="2019" name="Int. J. Syst. Evol. Microbiol.">
        <title>The Global Catalogue of Microorganisms (GCM) 10K type strain sequencing project: providing services to taxonomists for standard genome sequencing and annotation.</title>
        <authorList>
            <consortium name="The Broad Institute Genomics Platform"/>
            <consortium name="The Broad Institute Genome Sequencing Center for Infectious Disease"/>
            <person name="Wu L."/>
            <person name="Ma J."/>
        </authorList>
    </citation>
    <scope>NUCLEOTIDE SEQUENCE [LARGE SCALE GENOMIC DNA]</scope>
    <source>
        <strain evidence="1 2">YIM 94188</strain>
    </source>
</reference>
<dbReference type="GO" id="GO:0016787">
    <property type="term" value="F:hydrolase activity"/>
    <property type="evidence" value="ECO:0007669"/>
    <property type="project" value="UniProtKB-KW"/>
</dbReference>
<dbReference type="InterPro" id="IPR037175">
    <property type="entry name" value="KFase_sf"/>
</dbReference>
<keyword evidence="2" id="KW-1185">Reference proteome</keyword>
<dbReference type="PANTHER" id="PTHR31118:SF12">
    <property type="entry name" value="CYCLASE-LIKE PROTEIN 2"/>
    <property type="match status" value="1"/>
</dbReference>
<proteinExistence type="predicted"/>
<accession>A0ABD5TY03</accession>
<dbReference type="RefSeq" id="WP_379692164.1">
    <property type="nucleotide sequence ID" value="NZ_JBHSXH010000004.1"/>
</dbReference>
<sequence>MFPPEEIIDLSNPIADGMPVWPTFPPFDLERTDWAARDGFTMERTEMRTHTGTHVDSPLHFIPEGRSLDDFPLSKFMGEGVAIDLTPKEPEEAITVDDIEAFEDEIEADDVLMLHTGWDEYHGLTEEYLFEFPYLTAEAAQYCAELDLKAVGTEGASVGGWVDEVPAHGPSTDVGADESHLPLLENGVIPIEEVRNLDRVLKGAESRRAYFFFPPLNFRGTSGSPVRAFAFL</sequence>
<evidence type="ECO:0000313" key="2">
    <source>
        <dbReference type="Proteomes" id="UP001596408"/>
    </source>
</evidence>
<dbReference type="Proteomes" id="UP001596408">
    <property type="component" value="Unassembled WGS sequence"/>
</dbReference>
<dbReference type="Gene3D" id="3.50.30.50">
    <property type="entry name" value="Putative cyclase"/>
    <property type="match status" value="1"/>
</dbReference>
<dbReference type="EC" id="3.5.-.-" evidence="1"/>
<dbReference type="EMBL" id="JBHSXH010000004">
    <property type="protein sequence ID" value="MFC6823713.1"/>
    <property type="molecule type" value="Genomic_DNA"/>
</dbReference>
<dbReference type="AlphaFoldDB" id="A0ABD5TY03"/>
<dbReference type="SUPFAM" id="SSF102198">
    <property type="entry name" value="Putative cyclase"/>
    <property type="match status" value="1"/>
</dbReference>
<name>A0ABD5TY03_9EURY</name>
<dbReference type="InterPro" id="IPR007325">
    <property type="entry name" value="KFase/CYL"/>
</dbReference>
<dbReference type="Pfam" id="PF04199">
    <property type="entry name" value="Cyclase"/>
    <property type="match status" value="1"/>
</dbReference>
<keyword evidence="1" id="KW-0378">Hydrolase</keyword>
<protein>
    <submittedName>
        <fullName evidence="1">Cyclase family protein</fullName>
        <ecNumber evidence="1">3.5.-.-</ecNumber>
    </submittedName>
</protein>